<evidence type="ECO:0000259" key="12">
    <source>
        <dbReference type="Pfam" id="PF02558"/>
    </source>
</evidence>
<gene>
    <name evidence="14" type="ORF">C7P63_08680</name>
</gene>
<evidence type="ECO:0000256" key="9">
    <source>
        <dbReference type="ARBA" id="ARBA00032024"/>
    </source>
</evidence>
<dbReference type="Gene3D" id="1.10.1040.10">
    <property type="entry name" value="N-(1-d-carboxylethyl)-l-norvaline Dehydrogenase, domain 2"/>
    <property type="match status" value="1"/>
</dbReference>
<evidence type="ECO:0000256" key="6">
    <source>
        <dbReference type="ARBA" id="ARBA00022655"/>
    </source>
</evidence>
<dbReference type="Proteomes" id="UP000277864">
    <property type="component" value="Unassembled WGS sequence"/>
</dbReference>
<evidence type="ECO:0000256" key="1">
    <source>
        <dbReference type="ARBA" id="ARBA00002919"/>
    </source>
</evidence>
<evidence type="ECO:0000256" key="4">
    <source>
        <dbReference type="ARBA" id="ARBA00013014"/>
    </source>
</evidence>
<keyword evidence="7 11" id="KW-0521">NADP</keyword>
<dbReference type="InterPro" id="IPR036291">
    <property type="entry name" value="NAD(P)-bd_dom_sf"/>
</dbReference>
<dbReference type="InterPro" id="IPR050838">
    <property type="entry name" value="Ketopantoate_reductase"/>
</dbReference>
<name>A0A429Z5B8_9ENTE</name>
<reference evidence="14 15" key="1">
    <citation type="submission" date="2018-03" db="EMBL/GenBank/DDBJ databases">
        <authorList>
            <person name="Gulvik C.A."/>
        </authorList>
    </citation>
    <scope>NUCLEOTIDE SEQUENCE [LARGE SCALE GENOMIC DNA]</scope>
    <source>
        <strain evidence="14 15">JCM 31581</strain>
    </source>
</reference>
<evidence type="ECO:0000259" key="13">
    <source>
        <dbReference type="Pfam" id="PF08546"/>
    </source>
</evidence>
<evidence type="ECO:0000313" key="15">
    <source>
        <dbReference type="Proteomes" id="UP000277864"/>
    </source>
</evidence>
<dbReference type="UniPathway" id="UPA00028">
    <property type="reaction ID" value="UER00004"/>
</dbReference>
<evidence type="ECO:0000256" key="2">
    <source>
        <dbReference type="ARBA" id="ARBA00004994"/>
    </source>
</evidence>
<comment type="function">
    <text evidence="1 11">Catalyzes the NADPH-dependent reduction of ketopantoate into pantoic acid.</text>
</comment>
<evidence type="ECO:0000256" key="5">
    <source>
        <dbReference type="ARBA" id="ARBA00019465"/>
    </source>
</evidence>
<keyword evidence="8 11" id="KW-0560">Oxidoreductase</keyword>
<dbReference type="InterPro" id="IPR003710">
    <property type="entry name" value="ApbA"/>
</dbReference>
<keyword evidence="6 11" id="KW-0566">Pantothenate biosynthesis</keyword>
<feature type="domain" description="Ketopantoate reductase N-terminal" evidence="12">
    <location>
        <begin position="3"/>
        <end position="150"/>
    </location>
</feature>
<dbReference type="InterPro" id="IPR013752">
    <property type="entry name" value="KPA_reductase"/>
</dbReference>
<evidence type="ECO:0000256" key="3">
    <source>
        <dbReference type="ARBA" id="ARBA00007870"/>
    </source>
</evidence>
<dbReference type="InterPro" id="IPR013328">
    <property type="entry name" value="6PGD_dom2"/>
</dbReference>
<evidence type="ECO:0000313" key="14">
    <source>
        <dbReference type="EMBL" id="RST88886.1"/>
    </source>
</evidence>
<evidence type="ECO:0000256" key="7">
    <source>
        <dbReference type="ARBA" id="ARBA00022857"/>
    </source>
</evidence>
<comment type="caution">
    <text evidence="14">The sequence shown here is derived from an EMBL/GenBank/DDBJ whole genome shotgun (WGS) entry which is preliminary data.</text>
</comment>
<accession>A0A429Z5B8</accession>
<dbReference type="PANTHER" id="PTHR43765:SF2">
    <property type="entry name" value="2-DEHYDROPANTOATE 2-REDUCTASE"/>
    <property type="match status" value="1"/>
</dbReference>
<dbReference type="Gene3D" id="3.40.50.720">
    <property type="entry name" value="NAD(P)-binding Rossmann-like Domain"/>
    <property type="match status" value="1"/>
</dbReference>
<comment type="pathway">
    <text evidence="2 11">Cofactor biosynthesis; (R)-pantothenate biosynthesis; (R)-pantoate from 3-methyl-2-oxobutanoate: step 2/2.</text>
</comment>
<keyword evidence="15" id="KW-1185">Reference proteome</keyword>
<dbReference type="EMBL" id="PXZH01000005">
    <property type="protein sequence ID" value="RST88886.1"/>
    <property type="molecule type" value="Genomic_DNA"/>
</dbReference>
<protein>
    <recommendedName>
        <fullName evidence="5 11">2-dehydropantoate 2-reductase</fullName>
        <ecNumber evidence="4 11">1.1.1.169</ecNumber>
    </recommendedName>
    <alternativeName>
        <fullName evidence="9 11">Ketopantoate reductase</fullName>
    </alternativeName>
</protein>
<dbReference type="InterPro" id="IPR008927">
    <property type="entry name" value="6-PGluconate_DH-like_C_sf"/>
</dbReference>
<dbReference type="Pfam" id="PF08546">
    <property type="entry name" value="ApbA_C"/>
    <property type="match status" value="1"/>
</dbReference>
<dbReference type="InterPro" id="IPR013332">
    <property type="entry name" value="KPR_N"/>
</dbReference>
<proteinExistence type="inferred from homology"/>
<comment type="catalytic activity">
    <reaction evidence="10 11">
        <text>(R)-pantoate + NADP(+) = 2-dehydropantoate + NADPH + H(+)</text>
        <dbReference type="Rhea" id="RHEA:16233"/>
        <dbReference type="ChEBI" id="CHEBI:11561"/>
        <dbReference type="ChEBI" id="CHEBI:15378"/>
        <dbReference type="ChEBI" id="CHEBI:15980"/>
        <dbReference type="ChEBI" id="CHEBI:57783"/>
        <dbReference type="ChEBI" id="CHEBI:58349"/>
        <dbReference type="EC" id="1.1.1.169"/>
    </reaction>
</comment>
<evidence type="ECO:0000256" key="8">
    <source>
        <dbReference type="ARBA" id="ARBA00023002"/>
    </source>
</evidence>
<dbReference type="SUPFAM" id="SSF48179">
    <property type="entry name" value="6-phosphogluconate dehydrogenase C-terminal domain-like"/>
    <property type="match status" value="1"/>
</dbReference>
<dbReference type="SUPFAM" id="SSF51735">
    <property type="entry name" value="NAD(P)-binding Rossmann-fold domains"/>
    <property type="match status" value="1"/>
</dbReference>
<feature type="domain" description="Ketopantoate reductase C-terminal" evidence="13">
    <location>
        <begin position="177"/>
        <end position="304"/>
    </location>
</feature>
<dbReference type="GO" id="GO:0050661">
    <property type="term" value="F:NADP binding"/>
    <property type="evidence" value="ECO:0007669"/>
    <property type="project" value="TreeGrafter"/>
</dbReference>
<dbReference type="EC" id="1.1.1.169" evidence="4 11"/>
<evidence type="ECO:0000256" key="10">
    <source>
        <dbReference type="ARBA" id="ARBA00048793"/>
    </source>
</evidence>
<dbReference type="NCBIfam" id="NF005088">
    <property type="entry name" value="PRK06522.1-2"/>
    <property type="match status" value="1"/>
</dbReference>
<dbReference type="GO" id="GO:0015940">
    <property type="term" value="P:pantothenate biosynthetic process"/>
    <property type="evidence" value="ECO:0007669"/>
    <property type="project" value="UniProtKB-UniPathway"/>
</dbReference>
<dbReference type="RefSeq" id="WP_125943764.1">
    <property type="nucleotide sequence ID" value="NZ_PXZH01000005.1"/>
</dbReference>
<dbReference type="GO" id="GO:0005737">
    <property type="term" value="C:cytoplasm"/>
    <property type="evidence" value="ECO:0007669"/>
    <property type="project" value="TreeGrafter"/>
</dbReference>
<evidence type="ECO:0000256" key="11">
    <source>
        <dbReference type="RuleBase" id="RU362068"/>
    </source>
</evidence>
<dbReference type="Pfam" id="PF02558">
    <property type="entry name" value="ApbA"/>
    <property type="match status" value="1"/>
</dbReference>
<dbReference type="GO" id="GO:0008677">
    <property type="term" value="F:2-dehydropantoate 2-reductase activity"/>
    <property type="evidence" value="ECO:0007669"/>
    <property type="project" value="UniProtKB-EC"/>
</dbReference>
<dbReference type="OrthoDB" id="9800163at2"/>
<sequence>MKIAIAGAGAMGGRFGSMLAKNGEDVVLIDQWEDNVKAINQHGLKIETDTGTEMYPMRAYLPQEIDEKMDLIIFFTKTLQLERMIQAIKQVIQPDTQVLCLLNGLGNIETMEKYFDRECIFMGVTMWTAGMKGPGYIHLSGDGSIKIQNIGASGEKKAQNLCDVLSQAGLKASYSPDIMESIWWKAAINGCLNAPCTILDCDIQALGSTPQINPMLTAILGEFQAVAKSQGISLDVDQIMSDLAKTFDPSQAGKHFPSMHQDLIQHHRLTEIDYMNGYVSRIGKEKGIDTPVNTFITELVHNKEYLLKAQ</sequence>
<comment type="similarity">
    <text evidence="3 11">Belongs to the ketopantoate reductase family.</text>
</comment>
<dbReference type="AlphaFoldDB" id="A0A429Z5B8"/>
<organism evidence="14 15">
    <name type="scientific">Vagococcus humatus</name>
    <dbReference type="NCBI Taxonomy" id="1889241"/>
    <lineage>
        <taxon>Bacteria</taxon>
        <taxon>Bacillati</taxon>
        <taxon>Bacillota</taxon>
        <taxon>Bacilli</taxon>
        <taxon>Lactobacillales</taxon>
        <taxon>Enterococcaceae</taxon>
        <taxon>Vagococcus</taxon>
    </lineage>
</organism>
<dbReference type="PANTHER" id="PTHR43765">
    <property type="entry name" value="2-DEHYDROPANTOATE 2-REDUCTASE-RELATED"/>
    <property type="match status" value="1"/>
</dbReference>
<dbReference type="NCBIfam" id="TIGR00745">
    <property type="entry name" value="apbA_panE"/>
    <property type="match status" value="1"/>
</dbReference>